<dbReference type="RefSeq" id="WP_071906969.1">
    <property type="nucleotide sequence ID" value="NZ_LT607756.1"/>
</dbReference>
<dbReference type="Gene3D" id="3.40.50.12580">
    <property type="match status" value="1"/>
</dbReference>
<protein>
    <submittedName>
        <fullName evidence="2">Uncharacterized protein</fullName>
    </submittedName>
</protein>
<keyword evidence="1" id="KW-0812">Transmembrane</keyword>
<keyword evidence="3" id="KW-1185">Reference proteome</keyword>
<keyword evidence="1" id="KW-1133">Transmembrane helix</keyword>
<sequence length="562" mass="65852">MDDKIDFLRGIYSHELPDGKTLLESTEYMGTPMWWTADLLFFQFLGRTINEESGLKRLNQNKLLIIFFKHRSSFISLYKSIGIYIEILYDFFIFLAVKLINTLFGRGSKDSSKKKVMFISQDRQWGYVKDYRTFKSEKTDAFFDPVLKNLTRYDLKGFYPIDVYPHRGLKVFLDKKRKWKFDHVPLNFYWTLDSWKKQEKAIKSFENTWKLILEDDSFKKACIFHGKDLYPAIMGELELYFFILFPHIIKYLEMARTMIKDEDPSLIILLNEFWWWERSLMMAAKSEGVKTVALQHGVILPRDRSYQYNEDEIVPKPYESKLKCPIPDKTVVYGSYYRDLLMNTSSFPKDSVLDLGQPRYDVLAHVNSIYSKEFPNKFGIPEGNKIVLWTTQSFSLGDDEDTKNIHCIFKTLENMNKTTLIIKQHPMDGTEYKDKILRISKSYKTDFRLVPRDSDTYEQIYNCDLMIVKNSTTALEAVALNKPVIVLNLSGNQDAVDYVDKKVALGVYKEDDLGNAVKSLLENDSLNEYRESYIEEHLHAVDGRSSVRIAELVERMIDGDVQ</sequence>
<dbReference type="GO" id="GO:0047355">
    <property type="term" value="F:CDP-glycerol glycerophosphotransferase activity"/>
    <property type="evidence" value="ECO:0007669"/>
    <property type="project" value="InterPro"/>
</dbReference>
<gene>
    <name evidence="2" type="ORF">MCBB_1292</name>
</gene>
<dbReference type="GeneID" id="30412134"/>
<dbReference type="EMBL" id="LT607756">
    <property type="protein sequence ID" value="SCG85850.1"/>
    <property type="molecule type" value="Genomic_DNA"/>
</dbReference>
<dbReference type="AlphaFoldDB" id="A0A1D3L317"/>
<keyword evidence="1" id="KW-0472">Membrane</keyword>
<dbReference type="GO" id="GO:0016020">
    <property type="term" value="C:membrane"/>
    <property type="evidence" value="ECO:0007669"/>
    <property type="project" value="InterPro"/>
</dbReference>
<proteinExistence type="predicted"/>
<reference evidence="2 3" key="1">
    <citation type="submission" date="2016-08" db="EMBL/GenBank/DDBJ databases">
        <authorList>
            <person name="Seilhamer J.J."/>
        </authorList>
    </citation>
    <scope>NUCLEOTIDE SEQUENCE [LARGE SCALE GENOMIC DNA]</scope>
    <source>
        <strain evidence="2">Buetzberg</strain>
    </source>
</reference>
<accession>A0A1D3L317</accession>
<name>A0A1D3L317_9EURY</name>
<organism evidence="2 3">
    <name type="scientific">Methanobacterium congolense</name>
    <dbReference type="NCBI Taxonomy" id="118062"/>
    <lineage>
        <taxon>Archaea</taxon>
        <taxon>Methanobacteriati</taxon>
        <taxon>Methanobacteriota</taxon>
        <taxon>Methanomada group</taxon>
        <taxon>Methanobacteria</taxon>
        <taxon>Methanobacteriales</taxon>
        <taxon>Methanobacteriaceae</taxon>
        <taxon>Methanobacterium</taxon>
    </lineage>
</organism>
<dbReference type="OrthoDB" id="112437at2157"/>
<dbReference type="SUPFAM" id="SSF53756">
    <property type="entry name" value="UDP-Glycosyltransferase/glycogen phosphorylase"/>
    <property type="match status" value="1"/>
</dbReference>
<feature type="transmembrane region" description="Helical" evidence="1">
    <location>
        <begin position="81"/>
        <end position="104"/>
    </location>
</feature>
<evidence type="ECO:0000313" key="2">
    <source>
        <dbReference type="EMBL" id="SCG85850.1"/>
    </source>
</evidence>
<dbReference type="InterPro" id="IPR007554">
    <property type="entry name" value="Glycerophosphate_synth"/>
</dbReference>
<dbReference type="InterPro" id="IPR043148">
    <property type="entry name" value="TagF_C"/>
</dbReference>
<dbReference type="Proteomes" id="UP000094707">
    <property type="component" value="Chromosome I"/>
</dbReference>
<dbReference type="Pfam" id="PF04464">
    <property type="entry name" value="Glyphos_transf"/>
    <property type="match status" value="1"/>
</dbReference>
<dbReference type="STRING" id="118062.MCBB_1292"/>
<dbReference type="KEGG" id="mcub:MCBB_1292"/>
<evidence type="ECO:0000313" key="3">
    <source>
        <dbReference type="Proteomes" id="UP000094707"/>
    </source>
</evidence>
<evidence type="ECO:0000256" key="1">
    <source>
        <dbReference type="SAM" id="Phobius"/>
    </source>
</evidence>